<evidence type="ECO:0000256" key="4">
    <source>
        <dbReference type="ARBA" id="ARBA00022729"/>
    </source>
</evidence>
<dbReference type="SUPFAM" id="SSF48726">
    <property type="entry name" value="Immunoglobulin"/>
    <property type="match status" value="2"/>
</dbReference>
<dbReference type="InterPro" id="IPR013106">
    <property type="entry name" value="Ig_V-set"/>
</dbReference>
<dbReference type="GO" id="GO:0005886">
    <property type="term" value="C:plasma membrane"/>
    <property type="evidence" value="ECO:0007669"/>
    <property type="project" value="UniProtKB-SubCell"/>
</dbReference>
<proteinExistence type="predicted"/>
<dbReference type="PANTHER" id="PTHR25466">
    <property type="entry name" value="T-LYMPHOCYTE ACTIVATION ANTIGEN"/>
    <property type="match status" value="1"/>
</dbReference>
<evidence type="ECO:0000256" key="5">
    <source>
        <dbReference type="ARBA" id="ARBA00022989"/>
    </source>
</evidence>
<dbReference type="InterPro" id="IPR036179">
    <property type="entry name" value="Ig-like_dom_sf"/>
</dbReference>
<dbReference type="InterPro" id="IPR051713">
    <property type="entry name" value="T-cell_Activation_Regulation"/>
</dbReference>
<evidence type="ECO:0000259" key="13">
    <source>
        <dbReference type="PROSITE" id="PS50835"/>
    </source>
</evidence>
<dbReference type="InterPro" id="IPR013783">
    <property type="entry name" value="Ig-like_fold"/>
</dbReference>
<reference evidence="14" key="2">
    <citation type="submission" date="2021-01" db="UniProtKB">
        <authorList>
            <consortium name="EnsemblMetazoa"/>
        </authorList>
    </citation>
    <scope>IDENTIFICATION</scope>
</reference>
<evidence type="ECO:0000256" key="12">
    <source>
        <dbReference type="SAM" id="SignalP"/>
    </source>
</evidence>
<keyword evidence="4 12" id="KW-0732">Signal</keyword>
<sequence>MLKDKMADMRMSSYFDHLSTLLTLCALATGCVATIHTDQHVIGWLGENVNLPCKFTYPDVLALYWTNSSGGGKATYFQEKPHNFDGRFNLNDDFSIDIRNLSVSDEGRYQCRLELQSGTSYINHTELTIYASPSMPQIEQCVHGSTGNKSQRFCIVETSNTYPFNMNCRVTGFRPNVTLEWTSSGIVKQPLGHPFQRTLPNGTAEREVTISVTAKLDEVQNYTCTVRGEATNRTDWSTTVTVLVPPVPTVPDNELPVGGKVVIAIFVILVIICIVLVATCVIMLGLRRKKKLHPKGEAILSHVPFLRTLFLPEPEPNPEAVKLEHRREELSSLREKLRDYTFEPPEGCSVKSAHIGLFGEMSAGKSSFLNSLEFAFTGQFKQSQVIGGMESGGGKTISRTLLTVTGSISLFDNRGMNDFQPSNLTEILAQLRGERGPDIEEIVRSEDEEIHCGVFVFRISDFNRRPGIEFIGAFAKELRKYNGYPPMIVITHAASLDDEEREDIKTELGVHDVHENVWFFRKLHKR</sequence>
<evidence type="ECO:0000256" key="1">
    <source>
        <dbReference type="ARBA" id="ARBA00004251"/>
    </source>
</evidence>
<evidence type="ECO:0000256" key="7">
    <source>
        <dbReference type="ARBA" id="ARBA00023157"/>
    </source>
</evidence>
<dbReference type="SMART" id="SM00409">
    <property type="entry name" value="IG"/>
    <property type="match status" value="2"/>
</dbReference>
<dbReference type="InterPro" id="IPR003599">
    <property type="entry name" value="Ig_sub"/>
</dbReference>
<keyword evidence="15" id="KW-1185">Reference proteome</keyword>
<dbReference type="PANTHER" id="PTHR25466:SF14">
    <property type="entry name" value="BUTYROPHILIN SUBFAMILY 2 MEMBER A2-LIKE-RELATED"/>
    <property type="match status" value="1"/>
</dbReference>
<dbReference type="OrthoDB" id="25620at2759"/>
<dbReference type="RefSeq" id="XP_011669203.2">
    <property type="nucleotide sequence ID" value="XM_011670901.2"/>
</dbReference>
<evidence type="ECO:0000256" key="3">
    <source>
        <dbReference type="ARBA" id="ARBA00022692"/>
    </source>
</evidence>
<feature type="signal peptide" evidence="12">
    <location>
        <begin position="1"/>
        <end position="33"/>
    </location>
</feature>
<feature type="chain" id="PRO_5029738843" description="Ig-like domain-containing protein" evidence="12">
    <location>
        <begin position="34"/>
        <end position="526"/>
    </location>
</feature>
<dbReference type="OMA" id="ADMRMSS"/>
<keyword evidence="5 11" id="KW-1133">Transmembrane helix</keyword>
<evidence type="ECO:0000313" key="14">
    <source>
        <dbReference type="EnsemblMetazoa" id="XP_011669203"/>
    </source>
</evidence>
<feature type="transmembrane region" description="Helical" evidence="11">
    <location>
        <begin position="261"/>
        <end position="286"/>
    </location>
</feature>
<feature type="domain" description="Ig-like" evidence="13">
    <location>
        <begin position="133"/>
        <end position="241"/>
    </location>
</feature>
<dbReference type="AlphaFoldDB" id="A0A7M7LT24"/>
<dbReference type="GeneID" id="100890593"/>
<keyword evidence="3 11" id="KW-0812">Transmembrane</keyword>
<evidence type="ECO:0000256" key="10">
    <source>
        <dbReference type="ARBA" id="ARBA00023319"/>
    </source>
</evidence>
<keyword evidence="6 11" id="KW-0472">Membrane</keyword>
<evidence type="ECO:0000256" key="6">
    <source>
        <dbReference type="ARBA" id="ARBA00023136"/>
    </source>
</evidence>
<evidence type="ECO:0000313" key="15">
    <source>
        <dbReference type="Proteomes" id="UP000007110"/>
    </source>
</evidence>
<accession>A0A7M7LT24</accession>
<keyword evidence="10" id="KW-0393">Immunoglobulin domain</keyword>
<dbReference type="Gene3D" id="3.40.50.300">
    <property type="entry name" value="P-loop containing nucleotide triphosphate hydrolases"/>
    <property type="match status" value="1"/>
</dbReference>
<reference evidence="15" key="1">
    <citation type="submission" date="2015-02" db="EMBL/GenBank/DDBJ databases">
        <title>Genome sequencing for Strongylocentrotus purpuratus.</title>
        <authorList>
            <person name="Murali S."/>
            <person name="Liu Y."/>
            <person name="Vee V."/>
            <person name="English A."/>
            <person name="Wang M."/>
            <person name="Skinner E."/>
            <person name="Han Y."/>
            <person name="Muzny D.M."/>
            <person name="Worley K.C."/>
            <person name="Gibbs R.A."/>
        </authorList>
    </citation>
    <scope>NUCLEOTIDE SEQUENCE</scope>
</reference>
<keyword evidence="7" id="KW-1015">Disulfide bond</keyword>
<dbReference type="PROSITE" id="PS50835">
    <property type="entry name" value="IG_LIKE"/>
    <property type="match status" value="2"/>
</dbReference>
<dbReference type="Proteomes" id="UP000007110">
    <property type="component" value="Unassembled WGS sequence"/>
</dbReference>
<keyword evidence="8" id="KW-0675">Receptor</keyword>
<dbReference type="EnsemblMetazoa" id="XM_011670901">
    <property type="protein sequence ID" value="XP_011669203"/>
    <property type="gene ID" value="LOC100890593"/>
</dbReference>
<feature type="domain" description="Ig-like" evidence="13">
    <location>
        <begin position="46"/>
        <end position="128"/>
    </location>
</feature>
<comment type="subcellular location">
    <subcellularLocation>
        <location evidence="1">Cell membrane</location>
        <topology evidence="1">Single-pass type I membrane protein</topology>
    </subcellularLocation>
</comment>
<evidence type="ECO:0000256" key="9">
    <source>
        <dbReference type="ARBA" id="ARBA00023180"/>
    </source>
</evidence>
<name>A0A7M7LT24_STRPU</name>
<keyword evidence="2" id="KW-1003">Cell membrane</keyword>
<dbReference type="KEGG" id="spu:100890593"/>
<evidence type="ECO:0000256" key="8">
    <source>
        <dbReference type="ARBA" id="ARBA00023170"/>
    </source>
</evidence>
<dbReference type="InterPro" id="IPR027417">
    <property type="entry name" value="P-loop_NTPase"/>
</dbReference>
<dbReference type="Pfam" id="PF07686">
    <property type="entry name" value="V-set"/>
    <property type="match status" value="1"/>
</dbReference>
<dbReference type="Gene3D" id="2.60.40.10">
    <property type="entry name" value="Immunoglobulins"/>
    <property type="match status" value="2"/>
</dbReference>
<dbReference type="PROSITE" id="PS51257">
    <property type="entry name" value="PROKAR_LIPOPROTEIN"/>
    <property type="match status" value="1"/>
</dbReference>
<dbReference type="InterPro" id="IPR007110">
    <property type="entry name" value="Ig-like_dom"/>
</dbReference>
<dbReference type="CDD" id="cd00882">
    <property type="entry name" value="Ras_like_GTPase"/>
    <property type="match status" value="1"/>
</dbReference>
<organism evidence="14 15">
    <name type="scientific">Strongylocentrotus purpuratus</name>
    <name type="common">Purple sea urchin</name>
    <dbReference type="NCBI Taxonomy" id="7668"/>
    <lineage>
        <taxon>Eukaryota</taxon>
        <taxon>Metazoa</taxon>
        <taxon>Echinodermata</taxon>
        <taxon>Eleutherozoa</taxon>
        <taxon>Echinozoa</taxon>
        <taxon>Echinoidea</taxon>
        <taxon>Euechinoidea</taxon>
        <taxon>Echinacea</taxon>
        <taxon>Camarodonta</taxon>
        <taxon>Echinidea</taxon>
        <taxon>Strongylocentrotidae</taxon>
        <taxon>Strongylocentrotus</taxon>
    </lineage>
</organism>
<keyword evidence="9" id="KW-0325">Glycoprotein</keyword>
<dbReference type="SUPFAM" id="SSF52540">
    <property type="entry name" value="P-loop containing nucleoside triphosphate hydrolases"/>
    <property type="match status" value="1"/>
</dbReference>
<dbReference type="SMART" id="SM00406">
    <property type="entry name" value="IGv"/>
    <property type="match status" value="1"/>
</dbReference>
<evidence type="ECO:0000256" key="11">
    <source>
        <dbReference type="SAM" id="Phobius"/>
    </source>
</evidence>
<evidence type="ECO:0000256" key="2">
    <source>
        <dbReference type="ARBA" id="ARBA00022475"/>
    </source>
</evidence>
<protein>
    <recommendedName>
        <fullName evidence="13">Ig-like domain-containing protein</fullName>
    </recommendedName>
</protein>
<dbReference type="InParanoid" id="A0A7M7LT24"/>